<sequence length="385" mass="40896">MASFKDSLQEGQTHIKSKAAVAWGPGEPLKMEEVDVELPKKGEVLVRIVATGVCHTDAFTLSGDDPEGVFPSILGHEGGGIVEMVGEGVTSVEVGDHVIPLYTAECGECKFCKSGKTNLCQAVRETQGKGLMPDGTSRFSKDGEPIYHYMGCSTFSEYTVLPEISLAKVNKNAPLDEVCLLGCGVTTGMGAVLKTAKVQEGDTVAIFGLGGIGLSAIIGARMAGAGRIIGIDINESKFDLAKQLGATDVVNPNNFDKPIQEVIVEMTDGGVDYSFECIGNVNVMRSALECCHKGWGESVIIGVAGAGQEISTRPFQLVTGRVWRGSAFGGVKGRSELPGIVEQYLNGDFGLQEFITHTMGLDEINDAFDLMHKGESIRSVVHMDK</sequence>
<evidence type="ECO:0000256" key="3">
    <source>
        <dbReference type="ARBA" id="ARBA00021865"/>
    </source>
</evidence>
<dbReference type="PANTHER" id="PTHR43880">
    <property type="entry name" value="ALCOHOL DEHYDROGENASE"/>
    <property type="match status" value="1"/>
</dbReference>
<proteinExistence type="inferred from homology"/>
<comment type="catalytic activity">
    <reaction evidence="9">
        <text>S-(hydroxymethyl)glutathione + NADP(+) = S-formylglutathione + NADPH + H(+)</text>
        <dbReference type="Rhea" id="RHEA:19981"/>
        <dbReference type="ChEBI" id="CHEBI:15378"/>
        <dbReference type="ChEBI" id="CHEBI:57688"/>
        <dbReference type="ChEBI" id="CHEBI:57783"/>
        <dbReference type="ChEBI" id="CHEBI:58349"/>
        <dbReference type="ChEBI" id="CHEBI:58758"/>
        <dbReference type="EC" id="1.1.1.284"/>
    </reaction>
</comment>
<dbReference type="Pfam" id="PF00107">
    <property type="entry name" value="ADH_zinc_N"/>
    <property type="match status" value="1"/>
</dbReference>
<evidence type="ECO:0000256" key="10">
    <source>
        <dbReference type="ARBA" id="ARBA00048110"/>
    </source>
</evidence>
<dbReference type="RefSeq" id="WP_071959795.1">
    <property type="nucleotide sequence ID" value="NZ_CP018024.1"/>
</dbReference>
<evidence type="ECO:0000256" key="12">
    <source>
        <dbReference type="ARBA" id="ARBA00049164"/>
    </source>
</evidence>
<comment type="catalytic activity">
    <reaction evidence="10 14">
        <text>S-(hydroxymethyl)glutathione + NAD(+) = S-formylglutathione + NADH + H(+)</text>
        <dbReference type="Rhea" id="RHEA:19985"/>
        <dbReference type="ChEBI" id="CHEBI:15378"/>
        <dbReference type="ChEBI" id="CHEBI:57540"/>
        <dbReference type="ChEBI" id="CHEBI:57688"/>
        <dbReference type="ChEBI" id="CHEBI:57945"/>
        <dbReference type="ChEBI" id="CHEBI:58758"/>
        <dbReference type="EC" id="1.1.1.284"/>
    </reaction>
</comment>
<dbReference type="InterPro" id="IPR011032">
    <property type="entry name" value="GroES-like_sf"/>
</dbReference>
<comment type="similarity">
    <text evidence="2 14">Belongs to the zinc-containing alcohol dehydrogenase family. Class-III subfamily.</text>
</comment>
<dbReference type="GO" id="GO:0051903">
    <property type="term" value="F:S-(hydroxymethyl)glutathione dehydrogenase [NAD(P)+] activity"/>
    <property type="evidence" value="ECO:0007669"/>
    <property type="project" value="UniProtKB-EC"/>
</dbReference>
<dbReference type="InterPro" id="IPR020843">
    <property type="entry name" value="ER"/>
</dbReference>
<dbReference type="InterPro" id="IPR013154">
    <property type="entry name" value="ADH-like_N"/>
</dbReference>
<dbReference type="GO" id="GO:0004022">
    <property type="term" value="F:alcohol dehydrogenase (NAD+) activity"/>
    <property type="evidence" value="ECO:0007669"/>
    <property type="project" value="UniProtKB-EC"/>
</dbReference>
<comment type="catalytic activity">
    <reaction evidence="12">
        <text>a secondary alcohol + NAD(+) = a ketone + NADH + H(+)</text>
        <dbReference type="Rhea" id="RHEA:10740"/>
        <dbReference type="ChEBI" id="CHEBI:15378"/>
        <dbReference type="ChEBI" id="CHEBI:17087"/>
        <dbReference type="ChEBI" id="CHEBI:35681"/>
        <dbReference type="ChEBI" id="CHEBI:57540"/>
        <dbReference type="ChEBI" id="CHEBI:57945"/>
        <dbReference type="EC" id="1.1.1.1"/>
    </reaction>
</comment>
<dbReference type="NCBIfam" id="TIGR02818">
    <property type="entry name" value="adh_III_F_hyde"/>
    <property type="match status" value="1"/>
</dbReference>
<dbReference type="GO" id="GO:0008270">
    <property type="term" value="F:zinc ion binding"/>
    <property type="evidence" value="ECO:0007669"/>
    <property type="project" value="InterPro"/>
</dbReference>
<evidence type="ECO:0000256" key="6">
    <source>
        <dbReference type="ARBA" id="ARBA00023002"/>
    </source>
</evidence>
<accession>A0AAC9JBF3</accession>
<dbReference type="PANTHER" id="PTHR43880:SF12">
    <property type="entry name" value="ALCOHOL DEHYDROGENASE CLASS-3"/>
    <property type="match status" value="1"/>
</dbReference>
<evidence type="ECO:0000256" key="4">
    <source>
        <dbReference type="ARBA" id="ARBA00022723"/>
    </source>
</evidence>
<keyword evidence="5 14" id="KW-0862">Zinc</keyword>
<name>A0AAC9JBF3_9ALTE</name>
<dbReference type="Pfam" id="PF08240">
    <property type="entry name" value="ADH_N"/>
    <property type="match status" value="1"/>
</dbReference>
<evidence type="ECO:0000313" key="16">
    <source>
        <dbReference type="EMBL" id="APD90794.1"/>
    </source>
</evidence>
<keyword evidence="6 14" id="KW-0560">Oxidoreductase</keyword>
<dbReference type="GO" id="GO:0046294">
    <property type="term" value="P:formaldehyde catabolic process"/>
    <property type="evidence" value="ECO:0007669"/>
    <property type="project" value="InterPro"/>
</dbReference>
<organism evidence="16 17">
    <name type="scientific">Alteromonas mediterranea</name>
    <dbReference type="NCBI Taxonomy" id="314275"/>
    <lineage>
        <taxon>Bacteria</taxon>
        <taxon>Pseudomonadati</taxon>
        <taxon>Pseudomonadota</taxon>
        <taxon>Gammaproteobacteria</taxon>
        <taxon>Alteromonadales</taxon>
        <taxon>Alteromonadaceae</taxon>
        <taxon>Alteromonas/Salinimonas group</taxon>
        <taxon>Alteromonas</taxon>
    </lineage>
</organism>
<dbReference type="Gene3D" id="3.90.180.10">
    <property type="entry name" value="Medium-chain alcohol dehydrogenases, catalytic domain"/>
    <property type="match status" value="1"/>
</dbReference>
<evidence type="ECO:0000256" key="1">
    <source>
        <dbReference type="ARBA" id="ARBA00001947"/>
    </source>
</evidence>
<dbReference type="EMBL" id="CP018024">
    <property type="protein sequence ID" value="APD90794.1"/>
    <property type="molecule type" value="Genomic_DNA"/>
</dbReference>
<evidence type="ECO:0000256" key="7">
    <source>
        <dbReference type="ARBA" id="ARBA00023027"/>
    </source>
</evidence>
<dbReference type="InterPro" id="IPR014183">
    <property type="entry name" value="ADH_3"/>
</dbReference>
<dbReference type="FunFam" id="3.40.50.720:FF:000003">
    <property type="entry name" value="S-(hydroxymethyl)glutathione dehydrogenase"/>
    <property type="match status" value="1"/>
</dbReference>
<comment type="function">
    <text evidence="8">Has high formaldehyde dehydrogenase activity in the presence of glutathione and catalyzes the oxidation of normal alcohols in a reaction that is not GSH-dependent. In addition, hemithiolacetals other than those formed from GSH, including omega-thiol fatty acids, also are substrates. Also acts as a S-nitroso-glutathione reductase by catalyzing the NADH-dependent reduction of S-nitrosoglutathione.</text>
</comment>
<evidence type="ECO:0000259" key="15">
    <source>
        <dbReference type="SMART" id="SM00829"/>
    </source>
</evidence>
<dbReference type="SMART" id="SM00829">
    <property type="entry name" value="PKS_ER"/>
    <property type="match status" value="1"/>
</dbReference>
<comment type="catalytic activity">
    <reaction evidence="13">
        <text>a primary alcohol + NAD(+) = an aldehyde + NADH + H(+)</text>
        <dbReference type="Rhea" id="RHEA:10736"/>
        <dbReference type="ChEBI" id="CHEBI:15378"/>
        <dbReference type="ChEBI" id="CHEBI:15734"/>
        <dbReference type="ChEBI" id="CHEBI:17478"/>
        <dbReference type="ChEBI" id="CHEBI:57540"/>
        <dbReference type="ChEBI" id="CHEBI:57945"/>
        <dbReference type="EC" id="1.1.1.1"/>
    </reaction>
</comment>
<dbReference type="AlphaFoldDB" id="A0AAC9JBF3"/>
<keyword evidence="4 14" id="KW-0479">Metal-binding</keyword>
<evidence type="ECO:0000313" key="17">
    <source>
        <dbReference type="Proteomes" id="UP000182101"/>
    </source>
</evidence>
<dbReference type="InterPro" id="IPR036291">
    <property type="entry name" value="NAD(P)-bd_dom_sf"/>
</dbReference>
<protein>
    <recommendedName>
        <fullName evidence="3 14">S-(hydroxymethyl)glutathione dehydrogenase</fullName>
        <ecNumber evidence="14">1.1.1.284</ecNumber>
    </recommendedName>
</protein>
<dbReference type="SUPFAM" id="SSF50129">
    <property type="entry name" value="GroES-like"/>
    <property type="match status" value="2"/>
</dbReference>
<evidence type="ECO:0000256" key="2">
    <source>
        <dbReference type="ARBA" id="ARBA00010902"/>
    </source>
</evidence>
<evidence type="ECO:0000256" key="9">
    <source>
        <dbReference type="ARBA" id="ARBA00047793"/>
    </source>
</evidence>
<evidence type="ECO:0000256" key="5">
    <source>
        <dbReference type="ARBA" id="ARBA00022833"/>
    </source>
</evidence>
<evidence type="ECO:0000256" key="11">
    <source>
        <dbReference type="ARBA" id="ARBA00048942"/>
    </source>
</evidence>
<dbReference type="GO" id="GO:0005829">
    <property type="term" value="C:cytosol"/>
    <property type="evidence" value="ECO:0007669"/>
    <property type="project" value="TreeGrafter"/>
</dbReference>
<comment type="cofactor">
    <cofactor evidence="1 14">
        <name>Zn(2+)</name>
        <dbReference type="ChEBI" id="CHEBI:29105"/>
    </cofactor>
</comment>
<dbReference type="InterPro" id="IPR002328">
    <property type="entry name" value="ADH_Zn_CS"/>
</dbReference>
<dbReference type="EC" id="1.1.1.284" evidence="14"/>
<dbReference type="CDD" id="cd08300">
    <property type="entry name" value="alcohol_DH_class_III"/>
    <property type="match status" value="1"/>
</dbReference>
<dbReference type="InterPro" id="IPR013149">
    <property type="entry name" value="ADH-like_C"/>
</dbReference>
<dbReference type="SUPFAM" id="SSF51735">
    <property type="entry name" value="NAD(P)-binding Rossmann-fold domains"/>
    <property type="match status" value="1"/>
</dbReference>
<dbReference type="PROSITE" id="PS00059">
    <property type="entry name" value="ADH_ZINC"/>
    <property type="match status" value="1"/>
</dbReference>
<dbReference type="Proteomes" id="UP000182101">
    <property type="component" value="Chromosome"/>
</dbReference>
<feature type="domain" description="Enoyl reductase (ER)" evidence="15">
    <location>
        <begin position="24"/>
        <end position="381"/>
    </location>
</feature>
<evidence type="ECO:0000256" key="14">
    <source>
        <dbReference type="RuleBase" id="RU362016"/>
    </source>
</evidence>
<keyword evidence="7 14" id="KW-0520">NAD</keyword>
<reference evidence="16 17" key="1">
    <citation type="submission" date="2016-11" db="EMBL/GenBank/DDBJ databases">
        <title>Networking in microbes: conjugative elements and plasmids in the genus Alteromonas.</title>
        <authorList>
            <person name="Lopez-Perez M."/>
            <person name="Ramon-Marco N."/>
            <person name="Rodriguez-Valera F."/>
        </authorList>
    </citation>
    <scope>NUCLEOTIDE SEQUENCE [LARGE SCALE GENOMIC DNA]</scope>
    <source>
        <strain evidence="16 17">CP48</strain>
    </source>
</reference>
<dbReference type="Gene3D" id="3.40.50.720">
    <property type="entry name" value="NAD(P)-binding Rossmann-like Domain"/>
    <property type="match status" value="1"/>
</dbReference>
<comment type="catalytic activity">
    <reaction evidence="11">
        <text>S-nitrosoglutathione + NADH + H(+) = S-(hydroxysulfenamide)glutathione + NAD(+)</text>
        <dbReference type="Rhea" id="RHEA:78371"/>
        <dbReference type="ChEBI" id="CHEBI:15378"/>
        <dbReference type="ChEBI" id="CHEBI:57540"/>
        <dbReference type="ChEBI" id="CHEBI:57945"/>
        <dbReference type="ChEBI" id="CHEBI:145544"/>
        <dbReference type="ChEBI" id="CHEBI:229723"/>
    </reaction>
    <physiologicalReaction direction="left-to-right" evidence="11">
        <dbReference type="Rhea" id="RHEA:78372"/>
    </physiologicalReaction>
</comment>
<evidence type="ECO:0000256" key="8">
    <source>
        <dbReference type="ARBA" id="ARBA00045226"/>
    </source>
</evidence>
<evidence type="ECO:0000256" key="13">
    <source>
        <dbReference type="ARBA" id="ARBA00049243"/>
    </source>
</evidence>
<gene>
    <name evidence="16" type="ORF">BM524_13845</name>
</gene>
<dbReference type="FunFam" id="3.90.180.10:FF:000001">
    <property type="entry name" value="S-(hydroxymethyl)glutathione dehydrogenase"/>
    <property type="match status" value="1"/>
</dbReference>